<comment type="pathway">
    <text evidence="1">Ketone degradation; acetoin degradation.</text>
</comment>
<dbReference type="InterPro" id="IPR000286">
    <property type="entry name" value="HDACs"/>
</dbReference>
<evidence type="ECO:0000256" key="1">
    <source>
        <dbReference type="ARBA" id="ARBA00005101"/>
    </source>
</evidence>
<dbReference type="PRINTS" id="PR01270">
    <property type="entry name" value="HDASUPER"/>
</dbReference>
<dbReference type="PANTHER" id="PTHR10625:SF10">
    <property type="entry name" value="HISTONE DEACETYLASE HDAC1"/>
    <property type="match status" value="1"/>
</dbReference>
<evidence type="ECO:0000256" key="4">
    <source>
        <dbReference type="ARBA" id="ARBA00022627"/>
    </source>
</evidence>
<protein>
    <recommendedName>
        <fullName evidence="3">Acetoin utilization protein AcuC</fullName>
    </recommendedName>
</protein>
<dbReference type="InterPro" id="IPR003085">
    <property type="entry name" value="AcuC"/>
</dbReference>
<keyword evidence="4" id="KW-0006">Acetoin catabolism</keyword>
<organism evidence="6 7">
    <name type="scientific">Actinoalloteichus caeruleus DSM 43889</name>
    <dbReference type="NCBI Taxonomy" id="1120930"/>
    <lineage>
        <taxon>Bacteria</taxon>
        <taxon>Bacillati</taxon>
        <taxon>Actinomycetota</taxon>
        <taxon>Actinomycetes</taxon>
        <taxon>Pseudonocardiales</taxon>
        <taxon>Pseudonocardiaceae</taxon>
        <taxon>Actinoalloteichus</taxon>
        <taxon>Actinoalloteichus cyanogriseus</taxon>
    </lineage>
</organism>
<dbReference type="Gene3D" id="3.40.800.20">
    <property type="entry name" value="Histone deacetylase domain"/>
    <property type="match status" value="1"/>
</dbReference>
<evidence type="ECO:0000313" key="7">
    <source>
        <dbReference type="Proteomes" id="UP000791080"/>
    </source>
</evidence>
<dbReference type="EMBL" id="AUBJ02000001">
    <property type="protein sequence ID" value="MCP2331769.1"/>
    <property type="molecule type" value="Genomic_DNA"/>
</dbReference>
<accession>A0ABT1JHU1</accession>
<dbReference type="Pfam" id="PF00850">
    <property type="entry name" value="Hist_deacetyl"/>
    <property type="match status" value="1"/>
</dbReference>
<dbReference type="InterPro" id="IPR023696">
    <property type="entry name" value="Ureohydrolase_dom_sf"/>
</dbReference>
<dbReference type="CDD" id="cd09994">
    <property type="entry name" value="HDAC_AcuC_like"/>
    <property type="match status" value="1"/>
</dbReference>
<dbReference type="InterPro" id="IPR023801">
    <property type="entry name" value="His_deacetylse_dom"/>
</dbReference>
<comment type="similarity">
    <text evidence="2">Belongs to the histone deacetylase family.</text>
</comment>
<dbReference type="Proteomes" id="UP000791080">
    <property type="component" value="Unassembled WGS sequence"/>
</dbReference>
<keyword evidence="7" id="KW-1185">Reference proteome</keyword>
<proteinExistence type="inferred from homology"/>
<dbReference type="InterPro" id="IPR037138">
    <property type="entry name" value="His_deacetylse_dom_sf"/>
</dbReference>
<reference evidence="6 7" key="1">
    <citation type="submission" date="2013-07" db="EMBL/GenBank/DDBJ databases">
        <authorList>
            <consortium name="DOE Joint Genome Institute"/>
            <person name="Reeve W."/>
            <person name="Huntemann M."/>
            <person name="Han J."/>
            <person name="Chen A."/>
            <person name="Kyrpides N."/>
            <person name="Mavromatis K."/>
            <person name="Markowitz V."/>
            <person name="Palaniappan K."/>
            <person name="Ivanova N."/>
            <person name="Schaumberg A."/>
            <person name="Pati A."/>
            <person name="Liolios K."/>
            <person name="Nordberg H.P."/>
            <person name="Cantor M.N."/>
            <person name="Hua S.X."/>
            <person name="Woyke T."/>
        </authorList>
    </citation>
    <scope>NUCLEOTIDE SEQUENCE [LARGE SCALE GENOMIC DNA]</scope>
    <source>
        <strain evidence="6 7">DSM 43889</strain>
    </source>
</reference>
<sequence length="393" mass="41864">MRGTVGRMDAVVVWDESYLGYNLGEHHPLNPRRLDLTMRLAGELGLLTDVSVLRPPEATSAQLTRVHESGYVEAVRAGRRSVGLRGLGTVDNPVFDGMHEAAALIAGGSLAAARAILDGASRAINIGGGLHHAMPGHAAGFCVYNDCAVAIAWLLDHGVERIAYLDVDVHHGDGVQTAFYDDPRVLTVSVHQHPATLWPGTGRPEELGTGAAEGTSVNLALPPGTGDAGWRRAFEAVVPAALAAFRPQLLVTQCGADTHREDPLADLRLTVDGHRALYRRLRELAETYAEGRWLALGGGGYALARVVPRSWTHLIATVLDRDLAPGTGVPGEWVRYATPFAGGDALPATLSDGVDPGYQPWDGTVDTPVDHALLATRRAVFPLLGLDADDRRD</sequence>
<evidence type="ECO:0000256" key="2">
    <source>
        <dbReference type="ARBA" id="ARBA00005947"/>
    </source>
</evidence>
<feature type="domain" description="Histone deacetylase" evidence="5">
    <location>
        <begin position="27"/>
        <end position="317"/>
    </location>
</feature>
<evidence type="ECO:0000259" key="5">
    <source>
        <dbReference type="Pfam" id="PF00850"/>
    </source>
</evidence>
<reference evidence="6 7" key="2">
    <citation type="submission" date="2022-06" db="EMBL/GenBank/DDBJ databases">
        <title>Genomic Encyclopedia of Type Strains, Phase I: the one thousand microbial genomes (KMG-I) project.</title>
        <authorList>
            <person name="Kyrpides N."/>
        </authorList>
    </citation>
    <scope>NUCLEOTIDE SEQUENCE [LARGE SCALE GENOMIC DNA]</scope>
    <source>
        <strain evidence="6 7">DSM 43889</strain>
    </source>
</reference>
<dbReference type="SUPFAM" id="SSF52768">
    <property type="entry name" value="Arginase/deacetylase"/>
    <property type="match status" value="1"/>
</dbReference>
<evidence type="ECO:0000256" key="3">
    <source>
        <dbReference type="ARBA" id="ARBA00020218"/>
    </source>
</evidence>
<name>A0ABT1JHU1_ACTCY</name>
<gene>
    <name evidence="6" type="ORF">G443_002039</name>
</gene>
<dbReference type="PANTHER" id="PTHR10625">
    <property type="entry name" value="HISTONE DEACETYLASE HDAC1-RELATED"/>
    <property type="match status" value="1"/>
</dbReference>
<evidence type="ECO:0000313" key="6">
    <source>
        <dbReference type="EMBL" id="MCP2331769.1"/>
    </source>
</evidence>
<comment type="caution">
    <text evidence="6">The sequence shown here is derived from an EMBL/GenBank/DDBJ whole genome shotgun (WGS) entry which is preliminary data.</text>
</comment>